<evidence type="ECO:0000259" key="6">
    <source>
        <dbReference type="SMART" id="SM00829"/>
    </source>
</evidence>
<keyword evidence="4" id="KW-0560">Oxidoreductase</keyword>
<keyword evidence="3 5" id="KW-0862">Zinc</keyword>
<gene>
    <name evidence="7" type="primary">adhC</name>
    <name evidence="7" type="ORF">GPUN_2736</name>
</gene>
<evidence type="ECO:0000256" key="5">
    <source>
        <dbReference type="RuleBase" id="RU361277"/>
    </source>
</evidence>
<proteinExistence type="inferred from homology"/>
<dbReference type="PROSITE" id="PS00059">
    <property type="entry name" value="ADH_ZINC"/>
    <property type="match status" value="1"/>
</dbReference>
<evidence type="ECO:0000256" key="1">
    <source>
        <dbReference type="ARBA" id="ARBA00001947"/>
    </source>
</evidence>
<name>H5TES3_9ALTE</name>
<evidence type="ECO:0000313" key="7">
    <source>
        <dbReference type="EMBL" id="GAB56850.1"/>
    </source>
</evidence>
<dbReference type="InterPro" id="IPR013154">
    <property type="entry name" value="ADH-like_N"/>
</dbReference>
<comment type="cofactor">
    <cofactor evidence="1 5">
        <name>Zn(2+)</name>
        <dbReference type="ChEBI" id="CHEBI:29105"/>
    </cofactor>
</comment>
<keyword evidence="8" id="KW-1185">Reference proteome</keyword>
<dbReference type="GO" id="GO:0008270">
    <property type="term" value="F:zinc ion binding"/>
    <property type="evidence" value="ECO:0007669"/>
    <property type="project" value="InterPro"/>
</dbReference>
<dbReference type="InterPro" id="IPR013149">
    <property type="entry name" value="ADH-like_C"/>
</dbReference>
<keyword evidence="2 5" id="KW-0479">Metal-binding</keyword>
<dbReference type="InterPro" id="IPR020843">
    <property type="entry name" value="ER"/>
</dbReference>
<dbReference type="PROSITE" id="PS00065">
    <property type="entry name" value="D_2_HYDROXYACID_DH_1"/>
    <property type="match status" value="1"/>
</dbReference>
<feature type="domain" description="Enoyl reductase (ER)" evidence="6">
    <location>
        <begin position="11"/>
        <end position="342"/>
    </location>
</feature>
<dbReference type="InterPro" id="IPR047109">
    <property type="entry name" value="CAD-like"/>
</dbReference>
<dbReference type="eggNOG" id="COG1064">
    <property type="taxonomic scope" value="Bacteria"/>
</dbReference>
<dbReference type="SUPFAM" id="SSF50129">
    <property type="entry name" value="GroES-like"/>
    <property type="match status" value="1"/>
</dbReference>
<dbReference type="STRING" id="56804.BAE46_02535"/>
<dbReference type="AlphaFoldDB" id="H5TES3"/>
<dbReference type="InterPro" id="IPR011032">
    <property type="entry name" value="GroES-like_sf"/>
</dbReference>
<protein>
    <submittedName>
        <fullName evidence="7">NADP-dependent alcohol dehydrogenase C</fullName>
    </submittedName>
</protein>
<evidence type="ECO:0000256" key="3">
    <source>
        <dbReference type="ARBA" id="ARBA00022833"/>
    </source>
</evidence>
<accession>H5TES3</accession>
<dbReference type="Pfam" id="PF08240">
    <property type="entry name" value="ADH_N"/>
    <property type="match status" value="1"/>
</dbReference>
<dbReference type="OrthoDB" id="9771084at2"/>
<dbReference type="Gene3D" id="3.40.50.720">
    <property type="entry name" value="NAD(P)-binding Rossmann-like Domain"/>
    <property type="match status" value="1"/>
</dbReference>
<evidence type="ECO:0000256" key="2">
    <source>
        <dbReference type="ARBA" id="ARBA00022723"/>
    </source>
</evidence>
<dbReference type="Pfam" id="PF00107">
    <property type="entry name" value="ADH_zinc_N"/>
    <property type="match status" value="1"/>
</dbReference>
<dbReference type="InterPro" id="IPR002328">
    <property type="entry name" value="ADH_Zn_CS"/>
</dbReference>
<evidence type="ECO:0000313" key="8">
    <source>
        <dbReference type="Proteomes" id="UP000053586"/>
    </source>
</evidence>
<dbReference type="FunFam" id="3.40.50.720:FF:000022">
    <property type="entry name" value="Cinnamyl alcohol dehydrogenase"/>
    <property type="match status" value="1"/>
</dbReference>
<dbReference type="EMBL" id="BAET01000033">
    <property type="protein sequence ID" value="GAB56850.1"/>
    <property type="molecule type" value="Genomic_DNA"/>
</dbReference>
<dbReference type="Proteomes" id="UP000053586">
    <property type="component" value="Unassembled WGS sequence"/>
</dbReference>
<dbReference type="InterPro" id="IPR029752">
    <property type="entry name" value="D-isomer_DH_CS1"/>
</dbReference>
<organism evidence="7 8">
    <name type="scientific">Glaciecola punicea ACAM 611</name>
    <dbReference type="NCBI Taxonomy" id="1121923"/>
    <lineage>
        <taxon>Bacteria</taxon>
        <taxon>Pseudomonadati</taxon>
        <taxon>Pseudomonadota</taxon>
        <taxon>Gammaproteobacteria</taxon>
        <taxon>Alteromonadales</taxon>
        <taxon>Alteromonadaceae</taxon>
        <taxon>Glaciecola</taxon>
    </lineage>
</organism>
<dbReference type="Gene3D" id="3.90.180.10">
    <property type="entry name" value="Medium-chain alcohol dehydrogenases, catalytic domain"/>
    <property type="match status" value="1"/>
</dbReference>
<dbReference type="CDD" id="cd05283">
    <property type="entry name" value="CAD1"/>
    <property type="match status" value="1"/>
</dbReference>
<dbReference type="SUPFAM" id="SSF51735">
    <property type="entry name" value="NAD(P)-binding Rossmann-fold domains"/>
    <property type="match status" value="1"/>
</dbReference>
<dbReference type="PANTHER" id="PTHR42683">
    <property type="entry name" value="ALDEHYDE REDUCTASE"/>
    <property type="match status" value="1"/>
</dbReference>
<dbReference type="RefSeq" id="WP_006007437.1">
    <property type="nucleotide sequence ID" value="NZ_BAET01000033.1"/>
</dbReference>
<dbReference type="SMART" id="SM00829">
    <property type="entry name" value="PKS_ER"/>
    <property type="match status" value="1"/>
</dbReference>
<dbReference type="GO" id="GO:0008106">
    <property type="term" value="F:alcohol dehydrogenase (NADP+) activity"/>
    <property type="evidence" value="ECO:0007669"/>
    <property type="project" value="UniProtKB-ARBA"/>
</dbReference>
<comment type="caution">
    <text evidence="7">The sequence shown here is derived from an EMBL/GenBank/DDBJ whole genome shotgun (WGS) entry which is preliminary data.</text>
</comment>
<reference evidence="7 8" key="1">
    <citation type="journal article" date="2012" name="J. Bacteriol.">
        <title>Genome sequence of proteorhodopsin-containing sea ice bacterium Glaciecola punicea ACAM 611T.</title>
        <authorList>
            <person name="Qin Q.-L."/>
            <person name="Xie B.-B."/>
            <person name="Shu Y.-L."/>
            <person name="Rong J.-C."/>
            <person name="Zhao D.-L."/>
            <person name="Zhang X.-Y."/>
            <person name="Chen X.-L."/>
            <person name="Zhou B.-C."/>
            <person name="Zhanga Y.-Z."/>
        </authorList>
    </citation>
    <scope>NUCLEOTIDE SEQUENCE [LARGE SCALE GENOMIC DNA]</scope>
    <source>
        <strain evidence="7 8">ACAM 611</strain>
    </source>
</reference>
<comment type="similarity">
    <text evidence="5">Belongs to the zinc-containing alcohol dehydrogenase family.</text>
</comment>
<dbReference type="InterPro" id="IPR036291">
    <property type="entry name" value="NAD(P)-bd_dom_sf"/>
</dbReference>
<evidence type="ECO:0000256" key="4">
    <source>
        <dbReference type="ARBA" id="ARBA00023002"/>
    </source>
</evidence>
<sequence>MSKTAAYAAKSNDGKMAPYSIERRDVQSNDVQIEITHCGVCHSDLHAIKNDWGNSKYPLVPGHEIIGTVKKVGSGVTKYKEGDTVGVGCLVDACLSCEACDEDLEQHCLGQPTMTYNSQTDDPGGLTYGGYSQSIVVREEFVLKIPENLDKAGTAPLLCAGITTYSPLHQYGVKKGMTVGVIGLGGLGHMGIKLSAAMGAHTVMITTSKTKADDAKELGADEVLVSTDKDAMQKWAGKFDFLLNTIPVGHDVNPYLNLLKYNKTMCLVGAIEPLANVNGAMLVTGRKAVAGSLIGGLKETQEMLDFCGEHNVVATIEEIKMSEINDAFERMQDNDVRYRFVIDMATLD</sequence>
<reference evidence="7 8" key="2">
    <citation type="journal article" date="2017" name="Antonie Van Leeuwenhoek">
        <title>Rhizobium rhizosphaerae sp. nov., a novel species isolated from rice rhizosphere.</title>
        <authorList>
            <person name="Zhao J.J."/>
            <person name="Zhang J."/>
            <person name="Zhang R.J."/>
            <person name="Zhang C.W."/>
            <person name="Yin H.Q."/>
            <person name="Zhang X.X."/>
        </authorList>
    </citation>
    <scope>NUCLEOTIDE SEQUENCE [LARGE SCALE GENOMIC DNA]</scope>
    <source>
        <strain evidence="7 8">ACAM 611</strain>
    </source>
</reference>